<keyword evidence="11" id="KW-1185">Reference proteome</keyword>
<feature type="binding site" evidence="9">
    <location>
        <position position="119"/>
    </location>
    <ligand>
        <name>D-ribulose 5-phosphate</name>
        <dbReference type="ChEBI" id="CHEBI:58121"/>
    </ligand>
</feature>
<comment type="subunit">
    <text evidence="4">Homodimer.</text>
</comment>
<gene>
    <name evidence="10" type="primary">rpiB</name>
    <name evidence="10" type="ORF">GCM10010123_24490</name>
</gene>
<reference evidence="10" key="2">
    <citation type="submission" date="2020-09" db="EMBL/GenBank/DDBJ databases">
        <authorList>
            <person name="Sun Q."/>
            <person name="Ohkuma M."/>
        </authorList>
    </citation>
    <scope>NUCLEOTIDE SEQUENCE</scope>
    <source>
        <strain evidence="10">JCM 3090</strain>
    </source>
</reference>
<dbReference type="Gene3D" id="3.40.1400.10">
    <property type="entry name" value="Sugar-phosphate isomerase, RpiB/LacA/LacB"/>
    <property type="match status" value="1"/>
</dbReference>
<dbReference type="NCBIfam" id="NF004051">
    <property type="entry name" value="PRK05571.1"/>
    <property type="match status" value="1"/>
</dbReference>
<accession>A0A8J3FAU3</accession>
<evidence type="ECO:0000256" key="8">
    <source>
        <dbReference type="ARBA" id="ARBA00032117"/>
    </source>
</evidence>
<comment type="catalytic activity">
    <reaction evidence="1">
        <text>aldehydo-D-ribose 5-phosphate = D-ribulose 5-phosphate</text>
        <dbReference type="Rhea" id="RHEA:14657"/>
        <dbReference type="ChEBI" id="CHEBI:58121"/>
        <dbReference type="ChEBI" id="CHEBI:58273"/>
        <dbReference type="EC" id="5.3.1.6"/>
    </reaction>
</comment>
<feature type="binding site" evidence="9">
    <location>
        <begin position="76"/>
        <end position="80"/>
    </location>
    <ligand>
        <name>D-ribulose 5-phosphate</name>
        <dbReference type="ChEBI" id="CHEBI:58121"/>
    </ligand>
</feature>
<dbReference type="InterPro" id="IPR011860">
    <property type="entry name" value="Rib-5-P_Isoase_Actino"/>
</dbReference>
<dbReference type="NCBIfam" id="TIGR02133">
    <property type="entry name" value="RPI_actino"/>
    <property type="match status" value="1"/>
</dbReference>
<organism evidence="10 11">
    <name type="scientific">Pilimelia anulata</name>
    <dbReference type="NCBI Taxonomy" id="53371"/>
    <lineage>
        <taxon>Bacteria</taxon>
        <taxon>Bacillati</taxon>
        <taxon>Actinomycetota</taxon>
        <taxon>Actinomycetes</taxon>
        <taxon>Micromonosporales</taxon>
        <taxon>Micromonosporaceae</taxon>
        <taxon>Pilimelia</taxon>
    </lineage>
</organism>
<dbReference type="AlphaFoldDB" id="A0A8J3FAU3"/>
<evidence type="ECO:0000256" key="2">
    <source>
        <dbReference type="ARBA" id="ARBA00004988"/>
    </source>
</evidence>
<dbReference type="EC" id="5.3.1.6" evidence="5"/>
<sequence>MIGPDTLRGMRVYLAADHAGYELKVHLAHHLATRGYDVVDVGPAGFDPDDDYPAFCLHAGARVVADPGTLGVVIGGSGNGEQIAANKVAGVRAALAWSVDTARLAREHNDANIVGVGARQHTLDEATAIVEAFLTTRFSGGDRHARRIAQIADYEKSGELPPLP</sequence>
<proteinExistence type="inferred from homology"/>
<dbReference type="SUPFAM" id="SSF89623">
    <property type="entry name" value="Ribose/Galactose isomerase RpiB/AlsB"/>
    <property type="match status" value="1"/>
</dbReference>
<dbReference type="InterPro" id="IPR003500">
    <property type="entry name" value="RpiB_LacA_LacB"/>
</dbReference>
<evidence type="ECO:0000256" key="7">
    <source>
        <dbReference type="ARBA" id="ARBA00023235"/>
    </source>
</evidence>
<dbReference type="GO" id="GO:0004751">
    <property type="term" value="F:ribose-5-phosphate isomerase activity"/>
    <property type="evidence" value="ECO:0007669"/>
    <property type="project" value="UniProtKB-EC"/>
</dbReference>
<dbReference type="GO" id="GO:0019316">
    <property type="term" value="P:D-allose catabolic process"/>
    <property type="evidence" value="ECO:0007669"/>
    <property type="project" value="TreeGrafter"/>
</dbReference>
<dbReference type="InterPro" id="IPR036569">
    <property type="entry name" value="RpiB_LacA_LacB_sf"/>
</dbReference>
<dbReference type="PANTHER" id="PTHR30345:SF0">
    <property type="entry name" value="DNA DAMAGE-REPAIR_TOLERATION PROTEIN DRT102"/>
    <property type="match status" value="1"/>
</dbReference>
<evidence type="ECO:0000256" key="1">
    <source>
        <dbReference type="ARBA" id="ARBA00001713"/>
    </source>
</evidence>
<comment type="caution">
    <text evidence="10">The sequence shown here is derived from an EMBL/GenBank/DDBJ whole genome shotgun (WGS) entry which is preliminary data.</text>
</comment>
<feature type="binding site" evidence="9">
    <location>
        <position position="143"/>
    </location>
    <ligand>
        <name>D-ribulose 5-phosphate</name>
        <dbReference type="ChEBI" id="CHEBI:58121"/>
    </ligand>
</feature>
<comment type="pathway">
    <text evidence="2">Carbohydrate degradation; pentose phosphate pathway; D-ribose 5-phosphate from D-ribulose 5-phosphate (non-oxidative stage): step 1/1.</text>
</comment>
<feature type="binding site" evidence="9">
    <location>
        <begin position="17"/>
        <end position="18"/>
    </location>
    <ligand>
        <name>D-ribulose 5-phosphate</name>
        <dbReference type="ChEBI" id="CHEBI:58121"/>
    </ligand>
</feature>
<dbReference type="Pfam" id="PF02502">
    <property type="entry name" value="LacAB_rpiB"/>
    <property type="match status" value="1"/>
</dbReference>
<comment type="similarity">
    <text evidence="3">Belongs to the LacAB/RpiB family.</text>
</comment>
<evidence type="ECO:0000256" key="5">
    <source>
        <dbReference type="ARBA" id="ARBA00011959"/>
    </source>
</evidence>
<dbReference type="PANTHER" id="PTHR30345">
    <property type="entry name" value="RIBOSE-5-PHOSPHATE ISOMERASE B"/>
    <property type="match status" value="1"/>
</dbReference>
<evidence type="ECO:0000256" key="6">
    <source>
        <dbReference type="ARBA" id="ARBA00014007"/>
    </source>
</evidence>
<dbReference type="Proteomes" id="UP000649739">
    <property type="component" value="Unassembled WGS sequence"/>
</dbReference>
<name>A0A8J3FAU3_9ACTN</name>
<dbReference type="GO" id="GO:0009052">
    <property type="term" value="P:pentose-phosphate shunt, non-oxidative branch"/>
    <property type="evidence" value="ECO:0007669"/>
    <property type="project" value="TreeGrafter"/>
</dbReference>
<feature type="binding site" evidence="9">
    <location>
        <position position="147"/>
    </location>
    <ligand>
        <name>D-ribulose 5-phosphate</name>
        <dbReference type="ChEBI" id="CHEBI:58121"/>
    </ligand>
</feature>
<evidence type="ECO:0000256" key="9">
    <source>
        <dbReference type="PIRSR" id="PIRSR005384-2"/>
    </source>
</evidence>
<feature type="binding site" evidence="9">
    <location>
        <position position="109"/>
    </location>
    <ligand>
        <name>D-ribulose 5-phosphate</name>
        <dbReference type="ChEBI" id="CHEBI:58121"/>
    </ligand>
</feature>
<dbReference type="NCBIfam" id="TIGR00689">
    <property type="entry name" value="rpiB_lacA_lacB"/>
    <property type="match status" value="1"/>
</dbReference>
<evidence type="ECO:0000313" key="10">
    <source>
        <dbReference type="EMBL" id="GGJ93769.1"/>
    </source>
</evidence>
<reference evidence="10" key="1">
    <citation type="journal article" date="2014" name="Int. J. Syst. Evol. Microbiol.">
        <title>Complete genome sequence of Corynebacterium casei LMG S-19264T (=DSM 44701T), isolated from a smear-ripened cheese.</title>
        <authorList>
            <consortium name="US DOE Joint Genome Institute (JGI-PGF)"/>
            <person name="Walter F."/>
            <person name="Albersmeier A."/>
            <person name="Kalinowski J."/>
            <person name="Ruckert C."/>
        </authorList>
    </citation>
    <scope>NUCLEOTIDE SEQUENCE</scope>
    <source>
        <strain evidence="10">JCM 3090</strain>
    </source>
</reference>
<evidence type="ECO:0000313" key="11">
    <source>
        <dbReference type="Proteomes" id="UP000649739"/>
    </source>
</evidence>
<keyword evidence="7 10" id="KW-0413">Isomerase</keyword>
<evidence type="ECO:0000256" key="3">
    <source>
        <dbReference type="ARBA" id="ARBA00008754"/>
    </source>
</evidence>
<dbReference type="PIRSF" id="PIRSF005384">
    <property type="entry name" value="RpiB_LacA_B"/>
    <property type="match status" value="1"/>
</dbReference>
<dbReference type="EMBL" id="BMQB01000004">
    <property type="protein sequence ID" value="GGJ93769.1"/>
    <property type="molecule type" value="Genomic_DNA"/>
</dbReference>
<protein>
    <recommendedName>
        <fullName evidence="6">Ribose-5-phosphate isomerase B</fullName>
        <ecNumber evidence="5">5.3.1.6</ecNumber>
    </recommendedName>
    <alternativeName>
        <fullName evidence="8">Phosphoriboisomerase B</fullName>
    </alternativeName>
</protein>
<evidence type="ECO:0000256" key="4">
    <source>
        <dbReference type="ARBA" id="ARBA00011738"/>
    </source>
</evidence>